<name>A0A8K0KNG3_LADFU</name>
<dbReference type="EMBL" id="KZ309378">
    <property type="protein sequence ID" value="KAG8238576.1"/>
    <property type="molecule type" value="Genomic_DNA"/>
</dbReference>
<comment type="caution">
    <text evidence="1">The sequence shown here is derived from an EMBL/GenBank/DDBJ whole genome shotgun (WGS) entry which is preliminary data.</text>
</comment>
<sequence length="413" mass="47932">METFSEEVKILGVKWKKTLKATVELNWREKITKLRNFYQQQRQRNSNLLEKVIIVNDMALAKCWYIAQVLPMRKQTECLAKIISGKFLWSSYFFRTAFKQNIIDFNEGGLGLIDLGTKAKALLIKQYIKDLSSEDSEVKKPSQTAFDRMGEKEDFKKFISTFCCVIQNLPEGSRATSKMIQKIILEKVEVKQTMQYPINLHSLNLSSVLKILSGNDVSLKNRSELYVLINNLYPTNERLHRIGKQPHEMCEICGQTDTDIHRFLSCSSKWGEVKRIYRTINVFGGKDIEDKKWKRKNYLEGDINQGEVEAVFKARPNNKSPGVDGIPYEFYKTYWSIIGEELCNVLKECFKEGRLDPEQKTGIIVQLPKIMNPQRCTDYRPITLTTTDYKIMAKIIKGRIQSVLGNKLEKENY</sequence>
<reference evidence="1" key="2">
    <citation type="submission" date="2017-10" db="EMBL/GenBank/DDBJ databases">
        <title>Ladona fulva Genome sequencing and assembly.</title>
        <authorList>
            <person name="Murali S."/>
            <person name="Richards S."/>
            <person name="Bandaranaike D."/>
            <person name="Bellair M."/>
            <person name="Blankenburg K."/>
            <person name="Chao H."/>
            <person name="Dinh H."/>
            <person name="Doddapaneni H."/>
            <person name="Dugan-Rocha S."/>
            <person name="Elkadiri S."/>
            <person name="Gnanaolivu R."/>
            <person name="Hernandez B."/>
            <person name="Skinner E."/>
            <person name="Javaid M."/>
            <person name="Lee S."/>
            <person name="Li M."/>
            <person name="Ming W."/>
            <person name="Munidasa M."/>
            <person name="Muniz J."/>
            <person name="Nguyen L."/>
            <person name="Hughes D."/>
            <person name="Osuji N."/>
            <person name="Pu L.-L."/>
            <person name="Puazo M."/>
            <person name="Qu C."/>
            <person name="Quiroz J."/>
            <person name="Raj R."/>
            <person name="Weissenberger G."/>
            <person name="Xin Y."/>
            <person name="Zou X."/>
            <person name="Han Y."/>
            <person name="Worley K."/>
            <person name="Muzny D."/>
            <person name="Gibbs R."/>
        </authorList>
    </citation>
    <scope>NUCLEOTIDE SEQUENCE</scope>
    <source>
        <strain evidence="1">Sampled in the wild</strain>
    </source>
</reference>
<dbReference type="AlphaFoldDB" id="A0A8K0KNG3"/>
<accession>A0A8K0KNG3</accession>
<organism evidence="1 2">
    <name type="scientific">Ladona fulva</name>
    <name type="common">Scarce chaser dragonfly</name>
    <name type="synonym">Libellula fulva</name>
    <dbReference type="NCBI Taxonomy" id="123851"/>
    <lineage>
        <taxon>Eukaryota</taxon>
        <taxon>Metazoa</taxon>
        <taxon>Ecdysozoa</taxon>
        <taxon>Arthropoda</taxon>
        <taxon>Hexapoda</taxon>
        <taxon>Insecta</taxon>
        <taxon>Pterygota</taxon>
        <taxon>Palaeoptera</taxon>
        <taxon>Odonata</taxon>
        <taxon>Epiprocta</taxon>
        <taxon>Anisoptera</taxon>
        <taxon>Libelluloidea</taxon>
        <taxon>Libellulidae</taxon>
        <taxon>Ladona</taxon>
    </lineage>
</organism>
<reference evidence="1" key="1">
    <citation type="submission" date="2013-04" db="EMBL/GenBank/DDBJ databases">
        <authorList>
            <person name="Qu J."/>
            <person name="Murali S.C."/>
            <person name="Bandaranaike D."/>
            <person name="Bellair M."/>
            <person name="Blankenburg K."/>
            <person name="Chao H."/>
            <person name="Dinh H."/>
            <person name="Doddapaneni H."/>
            <person name="Downs B."/>
            <person name="Dugan-Rocha S."/>
            <person name="Elkadiri S."/>
            <person name="Gnanaolivu R.D."/>
            <person name="Hernandez B."/>
            <person name="Javaid M."/>
            <person name="Jayaseelan J.C."/>
            <person name="Lee S."/>
            <person name="Li M."/>
            <person name="Ming W."/>
            <person name="Munidasa M."/>
            <person name="Muniz J."/>
            <person name="Nguyen L."/>
            <person name="Ongeri F."/>
            <person name="Osuji N."/>
            <person name="Pu L.-L."/>
            <person name="Puazo M."/>
            <person name="Qu C."/>
            <person name="Quiroz J."/>
            <person name="Raj R."/>
            <person name="Weissenberger G."/>
            <person name="Xin Y."/>
            <person name="Zou X."/>
            <person name="Han Y."/>
            <person name="Richards S."/>
            <person name="Worley K."/>
            <person name="Muzny D."/>
            <person name="Gibbs R."/>
        </authorList>
    </citation>
    <scope>NUCLEOTIDE SEQUENCE</scope>
    <source>
        <strain evidence="1">Sampled in the wild</strain>
    </source>
</reference>
<proteinExistence type="predicted"/>
<dbReference type="PANTHER" id="PTHR19446">
    <property type="entry name" value="REVERSE TRANSCRIPTASES"/>
    <property type="match status" value="1"/>
</dbReference>
<dbReference type="OrthoDB" id="8063529at2759"/>
<keyword evidence="2" id="KW-1185">Reference proteome</keyword>
<dbReference type="Proteomes" id="UP000792457">
    <property type="component" value="Unassembled WGS sequence"/>
</dbReference>
<gene>
    <name evidence="1" type="ORF">J437_LFUL018405</name>
</gene>
<protein>
    <recommendedName>
        <fullName evidence="3">Reverse transcriptase</fullName>
    </recommendedName>
</protein>
<evidence type="ECO:0000313" key="2">
    <source>
        <dbReference type="Proteomes" id="UP000792457"/>
    </source>
</evidence>
<feature type="non-terminal residue" evidence="1">
    <location>
        <position position="413"/>
    </location>
</feature>
<evidence type="ECO:0000313" key="1">
    <source>
        <dbReference type="EMBL" id="KAG8238576.1"/>
    </source>
</evidence>
<evidence type="ECO:0008006" key="3">
    <source>
        <dbReference type="Google" id="ProtNLM"/>
    </source>
</evidence>